<evidence type="ECO:0000256" key="1">
    <source>
        <dbReference type="SAM" id="MobiDB-lite"/>
    </source>
</evidence>
<evidence type="ECO:0000313" key="3">
    <source>
        <dbReference type="Proteomes" id="UP001058739"/>
    </source>
</evidence>
<evidence type="ECO:0008006" key="4">
    <source>
        <dbReference type="Google" id="ProtNLM"/>
    </source>
</evidence>
<dbReference type="InterPro" id="IPR036390">
    <property type="entry name" value="WH_DNA-bd_sf"/>
</dbReference>
<protein>
    <recommendedName>
        <fullName evidence="4">Helix-turn-helix domain-containing protein</fullName>
    </recommendedName>
</protein>
<organism evidence="2 3">
    <name type="scientific">Brucella pseudintermedia</name>
    <dbReference type="NCBI Taxonomy" id="370111"/>
    <lineage>
        <taxon>Bacteria</taxon>
        <taxon>Pseudomonadati</taxon>
        <taxon>Pseudomonadota</taxon>
        <taxon>Alphaproteobacteria</taxon>
        <taxon>Hyphomicrobiales</taxon>
        <taxon>Brucellaceae</taxon>
        <taxon>Brucella/Ochrobactrum group</taxon>
        <taxon>Brucella</taxon>
    </lineage>
</organism>
<name>A0ABY5UA65_9HYPH</name>
<sequence>MPKNKSKSKHKQWAWFRCFMPDLDDDAARALGFEEAGFLHLLHRTMIERGAPISDEIIHRMARQRGSNVRTVTRLLDGLIAKGLIERIGTDGKQFWCEVAEREVEFREERLEKVSQKNSKSSAKRWEKTQQNQSASMPEKEIDTEGAARGADAQVNITSSFNIGGEDKSSPRQAFADASLPDIGEEEILTPNADEVDLDSCPLEEVETPDALDGPHTGDQIEIGEGAFVQVEEAETDAGAPRTPTAFGGPAREETIVNRALDWLKREIDADPRWVEYLVHQAATKSPQWAANVHGERVAHEIGHGVEETKRALAEALRQTIDTSGREIPGEDQQHTSIAIGF</sequence>
<reference evidence="2" key="1">
    <citation type="submission" date="2022-06" db="EMBL/GenBank/DDBJ databases">
        <title>Complete Genome Sequence of Deoxynivalenol-bioadsorption Ochrobactrum pseudintermedium ASAG-D25.</title>
        <authorList>
            <person name="Wang N."/>
        </authorList>
    </citation>
    <scope>NUCLEOTIDE SEQUENCE</scope>
    <source>
        <strain evidence="2">ASAG-D25</strain>
    </source>
</reference>
<evidence type="ECO:0000313" key="2">
    <source>
        <dbReference type="EMBL" id="UWL59237.1"/>
    </source>
</evidence>
<keyword evidence="3" id="KW-1185">Reference proteome</keyword>
<gene>
    <name evidence="2" type="ORF">NIK97_06690</name>
</gene>
<dbReference type="SUPFAM" id="SSF46785">
    <property type="entry name" value="Winged helix' DNA-binding domain"/>
    <property type="match status" value="1"/>
</dbReference>
<feature type="region of interest" description="Disordered" evidence="1">
    <location>
        <begin position="111"/>
        <end position="151"/>
    </location>
</feature>
<dbReference type="EMBL" id="CP099967">
    <property type="protein sequence ID" value="UWL59237.1"/>
    <property type="molecule type" value="Genomic_DNA"/>
</dbReference>
<proteinExistence type="predicted"/>
<dbReference type="RefSeq" id="WP_259697829.1">
    <property type="nucleotide sequence ID" value="NZ_CP099967.1"/>
</dbReference>
<accession>A0ABY5UA65</accession>
<dbReference type="Proteomes" id="UP001058739">
    <property type="component" value="Chromosome 01"/>
</dbReference>